<sequence>MTVLSLTRLDMFVVPPSIPSATRSCSLVWNRFWHQWTRAELIQGLPHGQYTDGLHRQCERRGILFKFWCPIGLRSGATLIHSLRNVRFLADVIENHGVNYDLYADDKQLNLPYSTTDQAVTVSCFHPRDV</sequence>
<name>A0AAV4F2G2_9GAST</name>
<dbReference type="AlphaFoldDB" id="A0AAV4F2G2"/>
<proteinExistence type="predicted"/>
<accession>A0AAV4F2G2</accession>
<organism evidence="1 2">
    <name type="scientific">Elysia marginata</name>
    <dbReference type="NCBI Taxonomy" id="1093978"/>
    <lineage>
        <taxon>Eukaryota</taxon>
        <taxon>Metazoa</taxon>
        <taxon>Spiralia</taxon>
        <taxon>Lophotrochozoa</taxon>
        <taxon>Mollusca</taxon>
        <taxon>Gastropoda</taxon>
        <taxon>Heterobranchia</taxon>
        <taxon>Euthyneura</taxon>
        <taxon>Panpulmonata</taxon>
        <taxon>Sacoglossa</taxon>
        <taxon>Placobranchoidea</taxon>
        <taxon>Plakobranchidae</taxon>
        <taxon>Elysia</taxon>
    </lineage>
</organism>
<reference evidence="1 2" key="1">
    <citation type="journal article" date="2021" name="Elife">
        <title>Chloroplast acquisition without the gene transfer in kleptoplastic sea slugs, Plakobranchus ocellatus.</title>
        <authorList>
            <person name="Maeda T."/>
            <person name="Takahashi S."/>
            <person name="Yoshida T."/>
            <person name="Shimamura S."/>
            <person name="Takaki Y."/>
            <person name="Nagai Y."/>
            <person name="Toyoda A."/>
            <person name="Suzuki Y."/>
            <person name="Arimoto A."/>
            <person name="Ishii H."/>
            <person name="Satoh N."/>
            <person name="Nishiyama T."/>
            <person name="Hasebe M."/>
            <person name="Maruyama T."/>
            <person name="Minagawa J."/>
            <person name="Obokata J."/>
            <person name="Shigenobu S."/>
        </authorList>
    </citation>
    <scope>NUCLEOTIDE SEQUENCE [LARGE SCALE GENOMIC DNA]</scope>
</reference>
<evidence type="ECO:0000313" key="1">
    <source>
        <dbReference type="EMBL" id="GFR66620.1"/>
    </source>
</evidence>
<protein>
    <recommendedName>
        <fullName evidence="3">Reverse transcriptase domain-containing protein</fullName>
    </recommendedName>
</protein>
<comment type="caution">
    <text evidence="1">The sequence shown here is derived from an EMBL/GenBank/DDBJ whole genome shotgun (WGS) entry which is preliminary data.</text>
</comment>
<dbReference type="EMBL" id="BMAT01004027">
    <property type="protein sequence ID" value="GFR66620.1"/>
    <property type="molecule type" value="Genomic_DNA"/>
</dbReference>
<evidence type="ECO:0008006" key="3">
    <source>
        <dbReference type="Google" id="ProtNLM"/>
    </source>
</evidence>
<evidence type="ECO:0000313" key="2">
    <source>
        <dbReference type="Proteomes" id="UP000762676"/>
    </source>
</evidence>
<gene>
    <name evidence="1" type="ORF">ElyMa_001974600</name>
</gene>
<dbReference type="Proteomes" id="UP000762676">
    <property type="component" value="Unassembled WGS sequence"/>
</dbReference>
<keyword evidence="2" id="KW-1185">Reference proteome</keyword>